<dbReference type="EMBL" id="CP013232">
    <property type="protein sequence ID" value="AMO95105.1"/>
    <property type="molecule type" value="Genomic_DNA"/>
</dbReference>
<proteinExistence type="predicted"/>
<dbReference type="AlphaFoldDB" id="A0A127PBQ9"/>
<protein>
    <recommendedName>
        <fullName evidence="3">TenA family transcriptional regulator</fullName>
    </recommendedName>
</protein>
<accession>A0A127PBQ9</accession>
<dbReference type="InterPro" id="IPR016084">
    <property type="entry name" value="Haem_Oase-like_multi-hlx"/>
</dbReference>
<dbReference type="PATRIC" id="fig|158899.10.peg.2428"/>
<evidence type="ECO:0000313" key="1">
    <source>
        <dbReference type="EMBL" id="AMO95105.1"/>
    </source>
</evidence>
<evidence type="ECO:0000313" key="2">
    <source>
        <dbReference type="Proteomes" id="UP000072421"/>
    </source>
</evidence>
<sequence>MSPEFKRQGALKDPASYPAWLQQVLHETSDARKLIVGHQIFAGMRDATLNAREFSAFFVNGWPVVEQFPQYMAMNLLKARFGRSEGEDMARRYLTRNIRVEQNHAEYWVDWAAVHDVSKDKLLQADGPPAAFALSHWCWTGGSMDQLASSMAATNYAIEGVTGDWATLVCSTPSYEESFPPPIRKKAMRWLKLHAHYDDAHPWEALDIIATLLGSKPEKKSVDDVRNSILTSFSYFKASLDCCL</sequence>
<dbReference type="RefSeq" id="WP_061542320.1">
    <property type="nucleotide sequence ID" value="NZ_CP013232.1"/>
</dbReference>
<evidence type="ECO:0008006" key="3">
    <source>
        <dbReference type="Google" id="ProtNLM"/>
    </source>
</evidence>
<organism evidence="1">
    <name type="scientific">Collimonas fungivorans</name>
    <dbReference type="NCBI Taxonomy" id="158899"/>
    <lineage>
        <taxon>Bacteria</taxon>
        <taxon>Pseudomonadati</taxon>
        <taxon>Pseudomonadota</taxon>
        <taxon>Betaproteobacteria</taxon>
        <taxon>Burkholderiales</taxon>
        <taxon>Oxalobacteraceae</taxon>
        <taxon>Collimonas</taxon>
    </lineage>
</organism>
<gene>
    <name evidence="1" type="ORF">CFter6_2433</name>
</gene>
<dbReference type="Gene3D" id="1.20.910.10">
    <property type="entry name" value="Heme oxygenase-like"/>
    <property type="match status" value="1"/>
</dbReference>
<name>A0A127PBQ9_9BURK</name>
<dbReference type="SUPFAM" id="SSF48613">
    <property type="entry name" value="Heme oxygenase-like"/>
    <property type="match status" value="1"/>
</dbReference>
<reference evidence="1 2" key="1">
    <citation type="submission" date="2015-11" db="EMBL/GenBank/DDBJ databases">
        <title>Exploring the genomic traits of fungus-feeding bacterial genus Collimonas.</title>
        <authorList>
            <person name="Song C."/>
            <person name="Schmidt R."/>
            <person name="de Jager V."/>
            <person name="Krzyzanowska D."/>
            <person name="Jongedijk E."/>
            <person name="Cankar K."/>
            <person name="Beekwilder J."/>
            <person name="van Veen A."/>
            <person name="de Boer W."/>
            <person name="van Veen J.A."/>
            <person name="Garbeva P."/>
        </authorList>
    </citation>
    <scope>NUCLEOTIDE SEQUENCE [LARGE SCALE GENOMIC DNA]</scope>
    <source>
        <strain evidence="1 2">Ter6</strain>
    </source>
</reference>
<dbReference type="Pfam" id="PF14518">
    <property type="entry name" value="Haem_oxygenas_2"/>
    <property type="match status" value="1"/>
</dbReference>
<dbReference type="OrthoDB" id="3523588at2"/>
<dbReference type="Proteomes" id="UP000072421">
    <property type="component" value="Chromosome"/>
</dbReference>